<dbReference type="GO" id="GO:0006508">
    <property type="term" value="P:proteolysis"/>
    <property type="evidence" value="ECO:0007669"/>
    <property type="project" value="UniProtKB-KW"/>
</dbReference>
<evidence type="ECO:0000256" key="8">
    <source>
        <dbReference type="ARBA" id="ARBA00022475"/>
    </source>
</evidence>
<dbReference type="InterPro" id="IPR038765">
    <property type="entry name" value="Papain-like_cys_pep_sf"/>
</dbReference>
<evidence type="ECO:0000259" key="24">
    <source>
        <dbReference type="PROSITE" id="PS50222"/>
    </source>
</evidence>
<protein>
    <recommendedName>
        <fullName evidence="7">Calpain-2 catalytic subunit</fullName>
        <ecNumber evidence="6">3.4.22.53</ecNumber>
    </recommendedName>
    <alternativeName>
        <fullName evidence="18">Calcium-activated neutral proteinase 2</fullName>
    </alternativeName>
    <alternativeName>
        <fullName evidence="19">Calpain M-type</fullName>
    </alternativeName>
    <alternativeName>
        <fullName evidence="20">Calpain-2 large subunit</fullName>
    </alternativeName>
    <alternativeName>
        <fullName evidence="17">Millimolar-calpain</fullName>
    </alternativeName>
</protein>
<comment type="similarity">
    <text evidence="5">Belongs to the peptidase C2 family.</text>
</comment>
<evidence type="ECO:0000256" key="9">
    <source>
        <dbReference type="ARBA" id="ARBA00022490"/>
    </source>
</evidence>
<evidence type="ECO:0000313" key="26">
    <source>
        <dbReference type="Proteomes" id="UP000472265"/>
    </source>
</evidence>
<dbReference type="Proteomes" id="UP000472265">
    <property type="component" value="Chromosome 1"/>
</dbReference>
<evidence type="ECO:0000256" key="12">
    <source>
        <dbReference type="ARBA" id="ARBA00022737"/>
    </source>
</evidence>
<dbReference type="InterPro" id="IPR022684">
    <property type="entry name" value="Calpain_cysteine_protease"/>
</dbReference>
<reference evidence="25" key="2">
    <citation type="submission" date="2025-08" db="UniProtKB">
        <authorList>
            <consortium name="Ensembl"/>
        </authorList>
    </citation>
    <scope>IDENTIFICATION</scope>
</reference>
<sequence>MSGIAAAVQHRREKNQGIGTNSQAVKYLNQDYEALRQRCFESGRLFQDESFPALPSSLGFNELGPNSYKVRGVSWQRPTELTSDPEFIISGASRTDICQGALGDCWLLAAIASLTLNEEVLARVVPHGQSFRDGEYAGIFHFQFWQFGEWVDVVIDDRLPAKDGELLFVHSAEGREFWSALLEKAYAKLNGSYEALSGGSTTEGFEDFTGGIAEVHELSRPSPHLFHIIQKAQSRGSLMGCSIDITSSADSEAVTRQKLVKGHAYSVTGTAQVEYRGNMEKLIRIRNPWVRWSGPDSQQWRNISDEDRERLSHRSEDGEFCDDYRHQVGSVQVRCSWRRGSTAVDWRSLSSDPMFSNHRHVLDQPSAGCSFVVGLIQKNRRRLRKTGEDMHTVGFAIYEYCGQRNVHLNRNFFLRHASAARSETFINLREVCSRFCLPPGEYLILPSTFEPNKNGDFCVRVFSEKQADFQELDDPVESRVEKIEIDEEDVDDRFRSLFGQLAGGDCEISAFELQKILNKVVTKRSDIQTSGFSLATCRNMVNLLDVSFHHRNIYREKDVDNSGTMSSTEMRTAVEEAGFSLNNALHQVLVARYSESDLTIDFDNFVGCLVRLETMFKTSAGVSMLTVSMLTPADV</sequence>
<dbReference type="CDD" id="cd00214">
    <property type="entry name" value="Calpain_III"/>
    <property type="match status" value="1"/>
</dbReference>
<evidence type="ECO:0000256" key="18">
    <source>
        <dbReference type="ARBA" id="ARBA00031308"/>
    </source>
</evidence>
<dbReference type="InterPro" id="IPR036213">
    <property type="entry name" value="Calpain_III_sf"/>
</dbReference>
<dbReference type="SMART" id="SM00720">
    <property type="entry name" value="calpain_III"/>
    <property type="match status" value="1"/>
</dbReference>
<feature type="active site" evidence="21 22">
    <location>
        <position position="263"/>
    </location>
</feature>
<evidence type="ECO:0000256" key="6">
    <source>
        <dbReference type="ARBA" id="ARBA00012481"/>
    </source>
</evidence>
<accession>A0A671TFM6</accession>
<keyword evidence="10 22" id="KW-0645">Protease</keyword>
<evidence type="ECO:0000256" key="19">
    <source>
        <dbReference type="ARBA" id="ARBA00032449"/>
    </source>
</evidence>
<dbReference type="GO" id="GO:0005886">
    <property type="term" value="C:plasma membrane"/>
    <property type="evidence" value="ECO:0007669"/>
    <property type="project" value="UniProtKB-SubCell"/>
</dbReference>
<feature type="domain" description="EF-hand" evidence="24">
    <location>
        <begin position="551"/>
        <end position="580"/>
    </location>
</feature>
<evidence type="ECO:0000256" key="7">
    <source>
        <dbReference type="ARBA" id="ARBA00014052"/>
    </source>
</evidence>
<keyword evidence="9" id="KW-0963">Cytoplasm</keyword>
<keyword evidence="16" id="KW-0472">Membrane</keyword>
<dbReference type="SMART" id="SM00230">
    <property type="entry name" value="CysPc"/>
    <property type="match status" value="1"/>
</dbReference>
<dbReference type="InterPro" id="IPR022683">
    <property type="entry name" value="Calpain_III"/>
</dbReference>
<keyword evidence="15" id="KW-0106">Calcium</keyword>
<dbReference type="InterPro" id="IPR011992">
    <property type="entry name" value="EF-hand-dom_pair"/>
</dbReference>
<dbReference type="Pfam" id="PF00648">
    <property type="entry name" value="Peptidase_C2"/>
    <property type="match status" value="1"/>
</dbReference>
<dbReference type="Pfam" id="PF01067">
    <property type="entry name" value="Calpain_III"/>
    <property type="match status" value="1"/>
</dbReference>
<feature type="domain" description="Calpain catalytic" evidence="23">
    <location>
        <begin position="45"/>
        <end position="320"/>
    </location>
</feature>
<evidence type="ECO:0000256" key="20">
    <source>
        <dbReference type="ARBA" id="ARBA00032544"/>
    </source>
</evidence>
<evidence type="ECO:0000256" key="13">
    <source>
        <dbReference type="ARBA" id="ARBA00022801"/>
    </source>
</evidence>
<evidence type="ECO:0000256" key="22">
    <source>
        <dbReference type="PROSITE-ProRule" id="PRU00239"/>
    </source>
</evidence>
<dbReference type="PRINTS" id="PR00704">
    <property type="entry name" value="CALPAIN"/>
</dbReference>
<dbReference type="SUPFAM" id="SSF47473">
    <property type="entry name" value="EF-hand"/>
    <property type="match status" value="1"/>
</dbReference>
<dbReference type="InterPro" id="IPR002048">
    <property type="entry name" value="EF_hand_dom"/>
</dbReference>
<dbReference type="SUPFAM" id="SSF54001">
    <property type="entry name" value="Cysteine proteinases"/>
    <property type="match status" value="1"/>
</dbReference>
<dbReference type="SUPFAM" id="SSF49758">
    <property type="entry name" value="Calpain large subunit, middle domain (domain III)"/>
    <property type="match status" value="1"/>
</dbReference>
<keyword evidence="8" id="KW-1003">Cell membrane</keyword>
<dbReference type="InterPro" id="IPR022682">
    <property type="entry name" value="Calpain_domain_III"/>
</dbReference>
<keyword evidence="26" id="KW-1185">Reference proteome</keyword>
<proteinExistence type="inferred from homology"/>
<comment type="catalytic activity">
    <reaction evidence="1">
        <text>Broad endopeptidase specificity.</text>
        <dbReference type="EC" id="3.4.22.53"/>
    </reaction>
</comment>
<evidence type="ECO:0000256" key="21">
    <source>
        <dbReference type="PIRSR" id="PIRSR622684-1"/>
    </source>
</evidence>
<dbReference type="InterPro" id="IPR018247">
    <property type="entry name" value="EF_Hand_1_Ca_BS"/>
</dbReference>
<evidence type="ECO:0000313" key="25">
    <source>
        <dbReference type="Ensembl" id="ENSSAUP00010000070.1"/>
    </source>
</evidence>
<keyword evidence="11" id="KW-0479">Metal-binding</keyword>
<evidence type="ECO:0000256" key="11">
    <source>
        <dbReference type="ARBA" id="ARBA00022723"/>
    </source>
</evidence>
<evidence type="ECO:0000256" key="4">
    <source>
        <dbReference type="ARBA" id="ARBA00004496"/>
    </source>
</evidence>
<feature type="active site" evidence="21 22">
    <location>
        <position position="287"/>
    </location>
</feature>
<dbReference type="InterPro" id="IPR000169">
    <property type="entry name" value="Pept_cys_AS"/>
</dbReference>
<dbReference type="Gene3D" id="1.10.238.10">
    <property type="entry name" value="EF-hand"/>
    <property type="match status" value="1"/>
</dbReference>
<evidence type="ECO:0000259" key="23">
    <source>
        <dbReference type="PROSITE" id="PS50203"/>
    </source>
</evidence>
<keyword evidence="14 22" id="KW-0788">Thiol protease</keyword>
<dbReference type="GO" id="GO:0005509">
    <property type="term" value="F:calcium ion binding"/>
    <property type="evidence" value="ECO:0007669"/>
    <property type="project" value="InterPro"/>
</dbReference>
<dbReference type="PROSITE" id="PS00139">
    <property type="entry name" value="THIOL_PROTEASE_CYS"/>
    <property type="match status" value="1"/>
</dbReference>
<dbReference type="EC" id="3.4.22.53" evidence="6"/>
<dbReference type="PROSITE" id="PS50203">
    <property type="entry name" value="CALPAIN_CAT"/>
    <property type="match status" value="1"/>
</dbReference>
<dbReference type="PANTHER" id="PTHR10183:SF268">
    <property type="entry name" value="CALPAIN-2 CATALYTIC SUBUNIT"/>
    <property type="match status" value="1"/>
</dbReference>
<dbReference type="Gene3D" id="3.90.70.10">
    <property type="entry name" value="Cysteine proteinases"/>
    <property type="match status" value="1"/>
</dbReference>
<dbReference type="Gene3D" id="2.60.120.380">
    <property type="match status" value="1"/>
</dbReference>
<dbReference type="CDD" id="cd00044">
    <property type="entry name" value="CysPc"/>
    <property type="match status" value="1"/>
</dbReference>
<dbReference type="GO" id="GO:0005737">
    <property type="term" value="C:cytoplasm"/>
    <property type="evidence" value="ECO:0007669"/>
    <property type="project" value="UniProtKB-SubCell"/>
</dbReference>
<evidence type="ECO:0000256" key="14">
    <source>
        <dbReference type="ARBA" id="ARBA00022807"/>
    </source>
</evidence>
<feature type="active site" evidence="21 22">
    <location>
        <position position="105"/>
    </location>
</feature>
<dbReference type="PROSITE" id="PS50222">
    <property type="entry name" value="EF_HAND_2"/>
    <property type="match status" value="1"/>
</dbReference>
<reference evidence="25" key="1">
    <citation type="submission" date="2021-04" db="EMBL/GenBank/DDBJ databases">
        <authorList>
            <consortium name="Wellcome Sanger Institute Data Sharing"/>
        </authorList>
    </citation>
    <scope>NUCLEOTIDE SEQUENCE [LARGE SCALE GENOMIC DNA]</scope>
</reference>
<organism evidence="25 26">
    <name type="scientific">Sparus aurata</name>
    <name type="common">Gilthead sea bream</name>
    <dbReference type="NCBI Taxonomy" id="8175"/>
    <lineage>
        <taxon>Eukaryota</taxon>
        <taxon>Metazoa</taxon>
        <taxon>Chordata</taxon>
        <taxon>Craniata</taxon>
        <taxon>Vertebrata</taxon>
        <taxon>Euteleostomi</taxon>
        <taxon>Actinopterygii</taxon>
        <taxon>Neopterygii</taxon>
        <taxon>Teleostei</taxon>
        <taxon>Neoteleostei</taxon>
        <taxon>Acanthomorphata</taxon>
        <taxon>Eupercaria</taxon>
        <taxon>Spariformes</taxon>
        <taxon>Sparidae</taxon>
        <taxon>Sparus</taxon>
    </lineage>
</organism>
<evidence type="ECO:0000256" key="2">
    <source>
        <dbReference type="ARBA" id="ARBA00001913"/>
    </source>
</evidence>
<dbReference type="GeneTree" id="ENSGT00940000154784"/>
<evidence type="ECO:0000256" key="1">
    <source>
        <dbReference type="ARBA" id="ARBA00001223"/>
    </source>
</evidence>
<keyword evidence="12" id="KW-0677">Repeat</keyword>
<comment type="subcellular location">
    <subcellularLocation>
        <location evidence="3">Cell membrane</location>
    </subcellularLocation>
    <subcellularLocation>
        <location evidence="4">Cytoplasm</location>
    </subcellularLocation>
</comment>
<reference evidence="25" key="3">
    <citation type="submission" date="2025-09" db="UniProtKB">
        <authorList>
            <consortium name="Ensembl"/>
        </authorList>
    </citation>
    <scope>IDENTIFICATION</scope>
</reference>
<dbReference type="FunFam" id="2.60.120.380:FF:000001">
    <property type="entry name" value="Calpain-1 catalytic subunit"/>
    <property type="match status" value="1"/>
</dbReference>
<dbReference type="GO" id="GO:0004198">
    <property type="term" value="F:calcium-dependent cysteine-type endopeptidase activity"/>
    <property type="evidence" value="ECO:0007669"/>
    <property type="project" value="UniProtKB-EC"/>
</dbReference>
<dbReference type="OMA" id="YRDMDVD"/>
<evidence type="ECO:0000256" key="16">
    <source>
        <dbReference type="ARBA" id="ARBA00023136"/>
    </source>
</evidence>
<evidence type="ECO:0000256" key="3">
    <source>
        <dbReference type="ARBA" id="ARBA00004236"/>
    </source>
</evidence>
<gene>
    <name evidence="25" type="primary">CAPN2</name>
</gene>
<keyword evidence="13 22" id="KW-0378">Hydrolase</keyword>
<evidence type="ECO:0000256" key="15">
    <source>
        <dbReference type="ARBA" id="ARBA00022837"/>
    </source>
</evidence>
<dbReference type="Ensembl" id="ENSSAUT00010000072.1">
    <property type="protein sequence ID" value="ENSSAUP00010000070.1"/>
    <property type="gene ID" value="ENSSAUG00010000030.1"/>
</dbReference>
<evidence type="ECO:0000256" key="10">
    <source>
        <dbReference type="ARBA" id="ARBA00022670"/>
    </source>
</evidence>
<evidence type="ECO:0000256" key="17">
    <source>
        <dbReference type="ARBA" id="ARBA00030109"/>
    </source>
</evidence>
<dbReference type="InterPro" id="IPR033883">
    <property type="entry name" value="C2_III"/>
</dbReference>
<comment type="cofactor">
    <cofactor evidence="2">
        <name>Ca(2+)</name>
        <dbReference type="ChEBI" id="CHEBI:29108"/>
    </cofactor>
</comment>
<dbReference type="InterPro" id="IPR001300">
    <property type="entry name" value="Peptidase_C2_calpain_cat"/>
</dbReference>
<evidence type="ECO:0000256" key="5">
    <source>
        <dbReference type="ARBA" id="ARBA00007623"/>
    </source>
</evidence>
<dbReference type="AlphaFoldDB" id="A0A671TFM6"/>
<name>A0A671TFM6_SPAAU</name>
<dbReference type="PROSITE" id="PS00018">
    <property type="entry name" value="EF_HAND_1"/>
    <property type="match status" value="1"/>
</dbReference>
<dbReference type="PANTHER" id="PTHR10183">
    <property type="entry name" value="CALPAIN"/>
    <property type="match status" value="1"/>
</dbReference>